<dbReference type="InterPro" id="IPR007541">
    <property type="entry name" value="Uncharacterised_BSP"/>
</dbReference>
<proteinExistence type="predicted"/>
<accession>A0A402D1C8</accession>
<dbReference type="OrthoDB" id="502727at2"/>
<dbReference type="Proteomes" id="UP000287394">
    <property type="component" value="Chromosome"/>
</dbReference>
<dbReference type="KEGG" id="ccot:CCAX7_006510"/>
<protein>
    <submittedName>
        <fullName evidence="1">Uncharacterized protein</fullName>
    </submittedName>
</protein>
<dbReference type="Pfam" id="PF04450">
    <property type="entry name" value="BSP"/>
    <property type="match status" value="1"/>
</dbReference>
<gene>
    <name evidence="1" type="ORF">CCAX7_006510</name>
</gene>
<dbReference type="RefSeq" id="WP_125206182.1">
    <property type="nucleotide sequence ID" value="NZ_AP025739.1"/>
</dbReference>
<name>A0A402D1C8_9BACT</name>
<dbReference type="PANTHER" id="PTHR33321:SF12">
    <property type="entry name" value="PLANT BASIC SECRETORY PROTEIN (BSP) FAMILY PROTEIN"/>
    <property type="match status" value="1"/>
</dbReference>
<dbReference type="PANTHER" id="PTHR33321">
    <property type="match status" value="1"/>
</dbReference>
<sequence>MKTSSHAPWMTALALAASVSVCPATLAADSNPPKPDTPLSALIVGGGPDIPHNQVAIESNVVYVRSLLPPSAATRILFADGNTKTEDVLYEGKKQRELTRATVLPAIDAPSVSASIDGETKRLAQATSKPALLYFTGHGSPNETGDFDNNQYDLWDKNELTVRGLATSLDSVPSSTPVTLVMAQCFSGSFGNLIFQNGDPSAPLADRNLCGFFASIAQRPAAGCTTEINAKYYHDFTSYFFAALSGKDRLGKTTDGADYNGDGKVGMDEAFAYTLIHDDSIDTPVCTSDIFLRRFAKTPDDAVFKTPYSQVLSWATPAQRAAIDALSDQLKLTGEGRLGDAYKTFATTLLASWETKDVRIIRFVRLAKTIVLSHELETSDNASLKARYDALKAAEAGNPLTGPAAPSPLLAVVAAAKTPDAPTPEYLAHQTYTLGKMLPPPVVTIDVSDAPETKAWAENAQKVVTQWFPLITPFLATQDWTPPKTLKLILKHENDAPAYTDSDGITISAQWITDHPDDFGMVIHELTHVVQSYPDKGDKPGWLVEGIADYIRFWRYEPDVPRPRIDPAKAKYTDAYRTTAAFIAWAQGKYDRSLILRLDGALRTGTYHDSLFETITGKPVDTLWTEFLKTVPPPIHKPSVTMTIS</sequence>
<keyword evidence="2" id="KW-1185">Reference proteome</keyword>
<evidence type="ECO:0000313" key="2">
    <source>
        <dbReference type="Proteomes" id="UP000287394"/>
    </source>
</evidence>
<reference evidence="1 2" key="1">
    <citation type="journal article" date="2019" name="Int. J. Syst. Evol. Microbiol.">
        <title>Capsulimonas corticalis gen. nov., sp. nov., an aerobic capsulated bacterium, of a novel bacterial order, Capsulimonadales ord. nov., of the class Armatimonadia of the phylum Armatimonadetes.</title>
        <authorList>
            <person name="Li J."/>
            <person name="Kudo C."/>
            <person name="Tonouchi A."/>
        </authorList>
    </citation>
    <scope>NUCLEOTIDE SEQUENCE [LARGE SCALE GENOMIC DNA]</scope>
    <source>
        <strain evidence="1 2">AX-7</strain>
    </source>
</reference>
<organism evidence="1 2">
    <name type="scientific">Capsulimonas corticalis</name>
    <dbReference type="NCBI Taxonomy" id="2219043"/>
    <lineage>
        <taxon>Bacteria</taxon>
        <taxon>Bacillati</taxon>
        <taxon>Armatimonadota</taxon>
        <taxon>Armatimonadia</taxon>
        <taxon>Capsulimonadales</taxon>
        <taxon>Capsulimonadaceae</taxon>
        <taxon>Capsulimonas</taxon>
    </lineage>
</organism>
<evidence type="ECO:0000313" key="1">
    <source>
        <dbReference type="EMBL" id="BDI28600.1"/>
    </source>
</evidence>
<dbReference type="EMBL" id="AP025739">
    <property type="protein sequence ID" value="BDI28600.1"/>
    <property type="molecule type" value="Genomic_DNA"/>
</dbReference>
<dbReference type="AlphaFoldDB" id="A0A402D1C8"/>